<sequence>MQAVVGAAGEARAKLVRLIYESYMSGLSVLEITRIMGARTSDYSYTVLRKAGAISPLKRGKPPSIDLPAGLSSVFEQKKFSFVKWCNFWKFSLDEALDALRKSDLVGESDRVLEIHRAFKRDFPDHYTKLYPDSPFAYLSVVRLKQGLVRDATKLDLGVCWDSDRHCFVAKIVDEGIEGYGDSWAKAVGDLEQVWWITKSVKRLTDAIDDLLAAVPD</sequence>
<organism evidence="1 2">
    <name type="scientific">Geobacter benzoatilyticus</name>
    <dbReference type="NCBI Taxonomy" id="2815309"/>
    <lineage>
        <taxon>Bacteria</taxon>
        <taxon>Pseudomonadati</taxon>
        <taxon>Thermodesulfobacteriota</taxon>
        <taxon>Desulfuromonadia</taxon>
        <taxon>Geobacterales</taxon>
        <taxon>Geobacteraceae</taxon>
        <taxon>Geobacter</taxon>
    </lineage>
</organism>
<gene>
    <name evidence="1" type="ORF">JZM60_06375</name>
</gene>
<dbReference type="Proteomes" id="UP000663651">
    <property type="component" value="Chromosome"/>
</dbReference>
<evidence type="ECO:0000313" key="2">
    <source>
        <dbReference type="Proteomes" id="UP000663651"/>
    </source>
</evidence>
<dbReference type="RefSeq" id="WP_207164664.1">
    <property type="nucleotide sequence ID" value="NZ_CP071382.1"/>
</dbReference>
<dbReference type="EMBL" id="CP071382">
    <property type="protein sequence ID" value="QSV46886.1"/>
    <property type="molecule type" value="Genomic_DNA"/>
</dbReference>
<name>A0ABX7Q618_9BACT</name>
<evidence type="ECO:0000313" key="1">
    <source>
        <dbReference type="EMBL" id="QSV46886.1"/>
    </source>
</evidence>
<protein>
    <submittedName>
        <fullName evidence="1">Uncharacterized protein</fullName>
    </submittedName>
</protein>
<keyword evidence="2" id="KW-1185">Reference proteome</keyword>
<proteinExistence type="predicted"/>
<accession>A0ABX7Q618</accession>
<reference evidence="1 2" key="1">
    <citation type="submission" date="2021-03" db="EMBL/GenBank/DDBJ databases">
        <title>Geobacter metallireducens gen. nov. sp. nov., a microorganism capable of coupling the complete oxidation of organic compounds to the reduction of iron and other metals.</title>
        <authorList>
            <person name="Li Y."/>
        </authorList>
    </citation>
    <scope>NUCLEOTIDE SEQUENCE [LARGE SCALE GENOMIC DNA]</scope>
    <source>
        <strain evidence="1 2">Jerry-YX</strain>
    </source>
</reference>